<dbReference type="GO" id="GO:0010045">
    <property type="term" value="P:response to nickel cation"/>
    <property type="evidence" value="ECO:0007669"/>
    <property type="project" value="InterPro"/>
</dbReference>
<gene>
    <name evidence="11" type="ordered locus">Aboo_1371</name>
</gene>
<dbReference type="InterPro" id="IPR045865">
    <property type="entry name" value="ACT-like_dom_sf"/>
</dbReference>
<dbReference type="HAMAP" id="MF_00476">
    <property type="entry name" value="NikR"/>
    <property type="match status" value="1"/>
</dbReference>
<dbReference type="SUPFAM" id="SSF55021">
    <property type="entry name" value="ACT-like"/>
    <property type="match status" value="1"/>
</dbReference>
<evidence type="ECO:0000256" key="5">
    <source>
        <dbReference type="ARBA" id="ARBA00023015"/>
    </source>
</evidence>
<evidence type="ECO:0000256" key="7">
    <source>
        <dbReference type="ARBA" id="ARBA00023163"/>
    </source>
</evidence>
<comment type="similarity">
    <text evidence="2 8">Belongs to the transcriptional regulatory CopG/NikR family.</text>
</comment>
<feature type="domain" description="Transcription factor NikR nickel binding C-terminal" evidence="10">
    <location>
        <begin position="55"/>
        <end position="130"/>
    </location>
</feature>
<dbReference type="GO" id="GO:0003677">
    <property type="term" value="F:DNA binding"/>
    <property type="evidence" value="ECO:0007669"/>
    <property type="project" value="UniProtKB-KW"/>
</dbReference>
<dbReference type="Gene3D" id="3.30.70.1150">
    <property type="entry name" value="ACT-like. Chain A, domain 2"/>
    <property type="match status" value="1"/>
</dbReference>
<evidence type="ECO:0000259" key="10">
    <source>
        <dbReference type="Pfam" id="PF08753"/>
    </source>
</evidence>
<dbReference type="EMBL" id="CP001941">
    <property type="protein sequence ID" value="ADD09179.1"/>
    <property type="molecule type" value="Genomic_DNA"/>
</dbReference>
<dbReference type="AlphaFoldDB" id="B5IB41"/>
<proteinExistence type="inferred from homology"/>
<dbReference type="eggNOG" id="arCOG01008">
    <property type="taxonomic scope" value="Archaea"/>
</dbReference>
<dbReference type="NCBIfam" id="NF003381">
    <property type="entry name" value="PRK04460.1"/>
    <property type="match status" value="1"/>
</dbReference>
<evidence type="ECO:0000256" key="1">
    <source>
        <dbReference type="ARBA" id="ARBA00002339"/>
    </source>
</evidence>
<keyword evidence="6 8" id="KW-0238">DNA-binding</keyword>
<feature type="binding site" evidence="8">
    <location>
        <position position="97"/>
    </location>
    <ligand>
        <name>Ni(2+)</name>
        <dbReference type="ChEBI" id="CHEBI:49786"/>
    </ligand>
</feature>
<dbReference type="RefSeq" id="WP_008082843.1">
    <property type="nucleotide sequence ID" value="NC_013926.1"/>
</dbReference>
<dbReference type="InterPro" id="IPR013321">
    <property type="entry name" value="Arc_rbn_hlx_hlx"/>
</dbReference>
<comment type="function">
    <text evidence="1 8">Transcriptional regulator.</text>
</comment>
<feature type="binding site" evidence="8">
    <location>
        <position position="89"/>
    </location>
    <ligand>
        <name>Ni(2+)</name>
        <dbReference type="ChEBI" id="CHEBI:49786"/>
    </ligand>
</feature>
<dbReference type="Gene3D" id="1.10.1220.10">
    <property type="entry name" value="Met repressor-like"/>
    <property type="match status" value="1"/>
</dbReference>
<name>B5IB41_ACIB4</name>
<dbReference type="KEGG" id="abi:Aboo_1371"/>
<dbReference type="OrthoDB" id="25654at2157"/>
<dbReference type="SUPFAM" id="SSF47598">
    <property type="entry name" value="Ribbon-helix-helix"/>
    <property type="match status" value="1"/>
</dbReference>
<evidence type="ECO:0000256" key="6">
    <source>
        <dbReference type="ARBA" id="ARBA00023125"/>
    </source>
</evidence>
<dbReference type="InterPro" id="IPR002145">
    <property type="entry name" value="CopG"/>
</dbReference>
<comment type="cofactor">
    <cofactor evidence="8">
        <name>Ni(2+)</name>
        <dbReference type="ChEBI" id="CHEBI:49786"/>
    </cofactor>
    <text evidence="8">Binds 1 nickel ion per subunit.</text>
</comment>
<dbReference type="GO" id="GO:0003700">
    <property type="term" value="F:DNA-binding transcription factor activity"/>
    <property type="evidence" value="ECO:0007669"/>
    <property type="project" value="UniProtKB-UniRule"/>
</dbReference>
<keyword evidence="5 8" id="KW-0805">Transcription regulation</keyword>
<protein>
    <recommendedName>
        <fullName evidence="8">Putative nickel-responsive regulator</fullName>
    </recommendedName>
</protein>
<sequence length="135" mass="15478">MIQRFGVSIDDSLLKKFDDYIMRRGYISRSEAIRDLIRDALIENTITSDENVDVFGTITMIYDHEVKGITEKITHIQHSYVNEIRAAVHVHVDERNCLEVVILHGKSKVVREIADKLGSLKGVKNLKFQLTIVEP</sequence>
<organism evidence="11 12">
    <name type="scientific">Aciduliprofundum boonei (strain DSM 19572 / T469)</name>
    <dbReference type="NCBI Taxonomy" id="439481"/>
    <lineage>
        <taxon>Archaea</taxon>
        <taxon>Methanobacteriati</taxon>
        <taxon>Thermoplasmatota</taxon>
        <taxon>DHVE2 group</taxon>
        <taxon>Candidatus Aciduliprofundum</taxon>
    </lineage>
</organism>
<evidence type="ECO:0000256" key="8">
    <source>
        <dbReference type="HAMAP-Rule" id="MF_00476"/>
    </source>
</evidence>
<evidence type="ECO:0000313" key="11">
    <source>
        <dbReference type="EMBL" id="ADD09179.1"/>
    </source>
</evidence>
<dbReference type="HOGENOM" id="CLU_113319_1_2_2"/>
<keyword evidence="7 8" id="KW-0804">Transcription</keyword>
<dbReference type="STRING" id="439481.Aboo_1371"/>
<evidence type="ECO:0000256" key="2">
    <source>
        <dbReference type="ARBA" id="ARBA00008478"/>
    </source>
</evidence>
<dbReference type="PANTHER" id="PTHR34719">
    <property type="entry name" value="NICKEL-RESPONSIVE REGULATOR"/>
    <property type="match status" value="1"/>
</dbReference>
<dbReference type="InterPro" id="IPR014864">
    <property type="entry name" value="TF_NikR_Ni-bd_C"/>
</dbReference>
<keyword evidence="3 8" id="KW-0533">Nickel</keyword>
<dbReference type="GeneID" id="8828333"/>
<dbReference type="CDD" id="cd22231">
    <property type="entry name" value="RHH_NikR_HicB-like"/>
    <property type="match status" value="1"/>
</dbReference>
<dbReference type="Pfam" id="PF01402">
    <property type="entry name" value="RHH_1"/>
    <property type="match status" value="1"/>
</dbReference>
<evidence type="ECO:0000256" key="3">
    <source>
        <dbReference type="ARBA" id="ARBA00022596"/>
    </source>
</evidence>
<dbReference type="InterPro" id="IPR010985">
    <property type="entry name" value="Ribbon_hlx_hlx"/>
</dbReference>
<dbReference type="NCBIfam" id="NF002815">
    <property type="entry name" value="PRK02967.1"/>
    <property type="match status" value="1"/>
</dbReference>
<dbReference type="Pfam" id="PF08753">
    <property type="entry name" value="NikR_C"/>
    <property type="match status" value="1"/>
</dbReference>
<feature type="binding site" evidence="8">
    <location>
        <position position="91"/>
    </location>
    <ligand>
        <name>Ni(2+)</name>
        <dbReference type="ChEBI" id="CHEBI:49786"/>
    </ligand>
</feature>
<accession>B5IB41</accession>
<keyword evidence="12" id="KW-1185">Reference proteome</keyword>
<evidence type="ECO:0000259" key="9">
    <source>
        <dbReference type="Pfam" id="PF01402"/>
    </source>
</evidence>
<keyword evidence="4 8" id="KW-0479">Metal-binding</keyword>
<dbReference type="InterPro" id="IPR022988">
    <property type="entry name" value="Ni_resp_reg_NikR"/>
</dbReference>
<dbReference type="Proteomes" id="UP000001400">
    <property type="component" value="Chromosome"/>
</dbReference>
<dbReference type="PANTHER" id="PTHR34719:SF2">
    <property type="entry name" value="NICKEL-RESPONSIVE REGULATOR"/>
    <property type="match status" value="1"/>
</dbReference>
<dbReference type="InterPro" id="IPR050192">
    <property type="entry name" value="CopG/NikR_regulator"/>
</dbReference>
<dbReference type="InterPro" id="IPR027271">
    <property type="entry name" value="Acetolactate_synth/TF_NikR_C"/>
</dbReference>
<dbReference type="GO" id="GO:0016151">
    <property type="term" value="F:nickel cation binding"/>
    <property type="evidence" value="ECO:0007669"/>
    <property type="project" value="UniProtKB-UniRule"/>
</dbReference>
<feature type="binding site" evidence="8">
    <location>
        <position position="78"/>
    </location>
    <ligand>
        <name>Ni(2+)</name>
        <dbReference type="ChEBI" id="CHEBI:49786"/>
    </ligand>
</feature>
<reference evidence="11" key="1">
    <citation type="submission" date="2010-02" db="EMBL/GenBank/DDBJ databases">
        <title>Complete sequence of Aciduliprofundum boonei T469.</title>
        <authorList>
            <consortium name="US DOE Joint Genome Institute"/>
            <person name="Lucas S."/>
            <person name="Copeland A."/>
            <person name="Lapidus A."/>
            <person name="Cheng J.-F."/>
            <person name="Bruce D."/>
            <person name="Goodwin L."/>
            <person name="Pitluck S."/>
            <person name="Saunders E."/>
            <person name="Detter J.C."/>
            <person name="Han C."/>
            <person name="Tapia R."/>
            <person name="Land M."/>
            <person name="Hauser L."/>
            <person name="Kyrpides N."/>
            <person name="Mikhailova N."/>
            <person name="Flores G."/>
            <person name="Reysenbach A.-L."/>
            <person name="Woyke T."/>
        </authorList>
    </citation>
    <scope>NUCLEOTIDE SEQUENCE</scope>
    <source>
        <strain evidence="11">T469</strain>
    </source>
</reference>
<feature type="domain" description="Ribbon-helix-helix protein CopG" evidence="9">
    <location>
        <begin position="4"/>
        <end position="41"/>
    </location>
</feature>
<evidence type="ECO:0000313" key="12">
    <source>
        <dbReference type="Proteomes" id="UP000001400"/>
    </source>
</evidence>
<dbReference type="NCBIfam" id="NF002169">
    <property type="entry name" value="PRK01002.1"/>
    <property type="match status" value="1"/>
</dbReference>
<evidence type="ECO:0000256" key="4">
    <source>
        <dbReference type="ARBA" id="ARBA00022723"/>
    </source>
</evidence>